<gene>
    <name evidence="2" type="primary">AlNc14C1G149</name>
    <name evidence="2" type="ORF">ALNC14_001600</name>
</gene>
<proteinExistence type="predicted"/>
<organism evidence="2">
    <name type="scientific">Albugo laibachii Nc14</name>
    <dbReference type="NCBI Taxonomy" id="890382"/>
    <lineage>
        <taxon>Eukaryota</taxon>
        <taxon>Sar</taxon>
        <taxon>Stramenopiles</taxon>
        <taxon>Oomycota</taxon>
        <taxon>Peronosporomycetes</taxon>
        <taxon>Albuginales</taxon>
        <taxon>Albuginaceae</taxon>
        <taxon>Albugo</taxon>
    </lineage>
</organism>
<dbReference type="Gene3D" id="3.30.160.570">
    <property type="entry name" value="Ncd80 complex, Spc24 subunit"/>
    <property type="match status" value="1"/>
</dbReference>
<reference evidence="2" key="2">
    <citation type="submission" date="2011-02" db="EMBL/GenBank/DDBJ databases">
        <authorList>
            <person name="MacLean D."/>
        </authorList>
    </citation>
    <scope>NUCLEOTIDE SEQUENCE</scope>
</reference>
<reference evidence="2" key="1">
    <citation type="journal article" date="2011" name="PLoS Biol.">
        <title>Gene gain and loss during evolution of obligate parasitism in the white rust pathogen of Arabidopsis thaliana.</title>
        <authorList>
            <person name="Kemen E."/>
            <person name="Gardiner A."/>
            <person name="Schultz-Larsen T."/>
            <person name="Kemen A.C."/>
            <person name="Balmuth A.L."/>
            <person name="Robert-Seilaniantz A."/>
            <person name="Bailey K."/>
            <person name="Holub E."/>
            <person name="Studholme D.J."/>
            <person name="Maclean D."/>
            <person name="Jones J.D."/>
        </authorList>
    </citation>
    <scope>NUCLEOTIDE SEQUENCE</scope>
</reference>
<protein>
    <submittedName>
        <fullName evidence="2">Uncharacterized protein AlNc14C1G149</fullName>
    </submittedName>
</protein>
<evidence type="ECO:0000256" key="1">
    <source>
        <dbReference type="SAM" id="Coils"/>
    </source>
</evidence>
<evidence type="ECO:0000313" key="2">
    <source>
        <dbReference type="EMBL" id="CCA14017.1"/>
    </source>
</evidence>
<dbReference type="EMBL" id="FR824046">
    <property type="protein sequence ID" value="CCA14017.1"/>
    <property type="molecule type" value="Genomic_DNA"/>
</dbReference>
<sequence length="261" mass="29912">MISVDKPSNDYMDIDTMDDITMSGEYFYRSRFTSRLSISNKQNELSWNEVKDILNDVENLYLQDAQGDPQQIRKLVSNQDKIVEGCSAKQNESKMRLQELISQVQQSEDKKNKANAHSEYIRNKIQEIDSCKRDLMAQLAGIHCLILSPSSLTADFFLFTSAQEHHASLLNKYEEARKEILSYGALHQADIPRAKHQLGLYASITGIKWSLSTPIVGGEIFVPLKQEMHQFEFNVDDDEFDAANAIWDEIDDLFDDVNHDL</sequence>
<accession>F0VZ02</accession>
<dbReference type="AlphaFoldDB" id="F0VZ02"/>
<name>F0VZ02_9STRA</name>
<dbReference type="HOGENOM" id="CLU_1216824_0_0_1"/>
<keyword evidence="1" id="KW-0175">Coiled coil</keyword>
<feature type="coiled-coil region" evidence="1">
    <location>
        <begin position="90"/>
        <end position="117"/>
    </location>
</feature>